<evidence type="ECO:0000256" key="1">
    <source>
        <dbReference type="SAM" id="Phobius"/>
    </source>
</evidence>
<gene>
    <name evidence="2" type="ORF">HX840_05570</name>
</gene>
<feature type="non-terminal residue" evidence="2">
    <location>
        <position position="36"/>
    </location>
</feature>
<feature type="transmembrane region" description="Helical" evidence="1">
    <location>
        <begin position="6"/>
        <end position="28"/>
    </location>
</feature>
<keyword evidence="1" id="KW-0472">Membrane</keyword>
<evidence type="ECO:0000313" key="2">
    <source>
        <dbReference type="EMBL" id="NWK01351.1"/>
    </source>
</evidence>
<accession>A0A7K4NJ69</accession>
<protein>
    <submittedName>
        <fullName evidence="2">Prohibitin family protein</fullName>
    </submittedName>
</protein>
<name>A0A7K4NJ69_9ARCH</name>
<dbReference type="AlphaFoldDB" id="A0A7K4NJ69"/>
<reference evidence="2 3" key="1">
    <citation type="journal article" date="2019" name="Environ. Microbiol.">
        <title>Genomics insights into ecotype formation of ammonia-oxidizing archaea in the deep ocean.</title>
        <authorList>
            <person name="Wang Y."/>
            <person name="Huang J.M."/>
            <person name="Cui G.J."/>
            <person name="Nunoura T."/>
            <person name="Takaki Y."/>
            <person name="Li W.L."/>
            <person name="Li J."/>
            <person name="Gao Z.M."/>
            <person name="Takai K."/>
            <person name="Zhang A.Q."/>
            <person name="Stepanauskas R."/>
        </authorList>
    </citation>
    <scope>NUCLEOTIDE SEQUENCE [LARGE SCALE GENOMIC DNA]</scope>
    <source>
        <strain evidence="2 3">T1L9</strain>
    </source>
</reference>
<proteinExistence type="predicted"/>
<dbReference type="EMBL" id="JACATD010000006">
    <property type="protein sequence ID" value="NWK01351.1"/>
    <property type="molecule type" value="Genomic_DNA"/>
</dbReference>
<evidence type="ECO:0000313" key="3">
    <source>
        <dbReference type="Proteomes" id="UP000547822"/>
    </source>
</evidence>
<keyword evidence="1" id="KW-0812">Transmembrane</keyword>
<organism evidence="2 3">
    <name type="scientific">Marine Group I thaumarchaeote</name>
    <dbReference type="NCBI Taxonomy" id="2511932"/>
    <lineage>
        <taxon>Archaea</taxon>
        <taxon>Nitrososphaerota</taxon>
        <taxon>Marine Group I</taxon>
    </lineage>
</organism>
<sequence length="36" mass="3569">MGAAKGIMIGIVVLIIIGVIAAASIQIVEAGHRGIL</sequence>
<dbReference type="Proteomes" id="UP000547822">
    <property type="component" value="Unassembled WGS sequence"/>
</dbReference>
<comment type="caution">
    <text evidence="2">The sequence shown here is derived from an EMBL/GenBank/DDBJ whole genome shotgun (WGS) entry which is preliminary data.</text>
</comment>
<keyword evidence="1" id="KW-1133">Transmembrane helix</keyword>